<dbReference type="AlphaFoldDB" id="A0A836BRE2"/>
<gene>
    <name evidence="1" type="ORF">HYH03_015249</name>
</gene>
<keyword evidence="2" id="KW-1185">Reference proteome</keyword>
<comment type="caution">
    <text evidence="1">The sequence shown here is derived from an EMBL/GenBank/DDBJ whole genome shotgun (WGS) entry which is preliminary data.</text>
</comment>
<dbReference type="EMBL" id="JAEHOE010000118">
    <property type="protein sequence ID" value="KAG2486042.1"/>
    <property type="molecule type" value="Genomic_DNA"/>
</dbReference>
<evidence type="ECO:0000313" key="2">
    <source>
        <dbReference type="Proteomes" id="UP000612055"/>
    </source>
</evidence>
<reference evidence="1" key="1">
    <citation type="journal article" date="2020" name="bioRxiv">
        <title>Comparative genomics of Chlamydomonas.</title>
        <authorList>
            <person name="Craig R.J."/>
            <person name="Hasan A.R."/>
            <person name="Ness R.W."/>
            <person name="Keightley P.D."/>
        </authorList>
    </citation>
    <scope>NUCLEOTIDE SEQUENCE</scope>
    <source>
        <strain evidence="1">CCAP 11/70</strain>
    </source>
</reference>
<proteinExistence type="predicted"/>
<organism evidence="1 2">
    <name type="scientific">Edaphochlamys debaryana</name>
    <dbReference type="NCBI Taxonomy" id="47281"/>
    <lineage>
        <taxon>Eukaryota</taxon>
        <taxon>Viridiplantae</taxon>
        <taxon>Chlorophyta</taxon>
        <taxon>core chlorophytes</taxon>
        <taxon>Chlorophyceae</taxon>
        <taxon>CS clade</taxon>
        <taxon>Chlamydomonadales</taxon>
        <taxon>Chlamydomonadales incertae sedis</taxon>
        <taxon>Edaphochlamys</taxon>
    </lineage>
</organism>
<dbReference type="Proteomes" id="UP000612055">
    <property type="component" value="Unassembled WGS sequence"/>
</dbReference>
<protein>
    <submittedName>
        <fullName evidence="1">Uncharacterized protein</fullName>
    </submittedName>
</protein>
<evidence type="ECO:0000313" key="1">
    <source>
        <dbReference type="EMBL" id="KAG2486042.1"/>
    </source>
</evidence>
<accession>A0A836BRE2</accession>
<name>A0A836BRE2_9CHLO</name>
<sequence>MRTSLYMFGDAEHPMPAALVGRLSEAAYLDVMGTLSRIVREQRAKQERKRGGIRGLVRACTSITEIDGEAHQRWSAKLHAGPLAGAVADLNRKHAAAGLRLAVAKGEADPRMPGLRPLLNVIDLHVLSRA</sequence>